<reference evidence="1" key="1">
    <citation type="journal article" date="2015" name="Nature">
        <title>Complex archaea that bridge the gap between prokaryotes and eukaryotes.</title>
        <authorList>
            <person name="Spang A."/>
            <person name="Saw J.H."/>
            <person name="Jorgensen S.L."/>
            <person name="Zaremba-Niedzwiedzka K."/>
            <person name="Martijn J."/>
            <person name="Lind A.E."/>
            <person name="van Eijk R."/>
            <person name="Schleper C."/>
            <person name="Guy L."/>
            <person name="Ettema T.J."/>
        </authorList>
    </citation>
    <scope>NUCLEOTIDE SEQUENCE</scope>
</reference>
<name>A0A0F9K960_9ZZZZ</name>
<accession>A0A0F9K960</accession>
<evidence type="ECO:0000313" key="1">
    <source>
        <dbReference type="EMBL" id="KKM07693.1"/>
    </source>
</evidence>
<sequence>MAGTVTLTEEVFGSIKKLTFAWVSSAGGLADKASAKVYNGEILRAVQIPDGGGTQPTNLYDVTVEDDDGADVLLGLGADLVNTANTDKVAKDGLGVVANAVLTCKVTNAGNAKGGKTVLYIR</sequence>
<proteinExistence type="predicted"/>
<organism evidence="1">
    <name type="scientific">marine sediment metagenome</name>
    <dbReference type="NCBI Taxonomy" id="412755"/>
    <lineage>
        <taxon>unclassified sequences</taxon>
        <taxon>metagenomes</taxon>
        <taxon>ecological metagenomes</taxon>
    </lineage>
</organism>
<gene>
    <name evidence="1" type="ORF">LCGC14_1731380</name>
</gene>
<dbReference type="EMBL" id="LAZR01015714">
    <property type="protein sequence ID" value="KKM07693.1"/>
    <property type="molecule type" value="Genomic_DNA"/>
</dbReference>
<dbReference type="AlphaFoldDB" id="A0A0F9K960"/>
<comment type="caution">
    <text evidence="1">The sequence shown here is derived from an EMBL/GenBank/DDBJ whole genome shotgun (WGS) entry which is preliminary data.</text>
</comment>
<protein>
    <submittedName>
        <fullName evidence="1">Uncharacterized protein</fullName>
    </submittedName>
</protein>